<dbReference type="AlphaFoldDB" id="A0A0M0H3R0"/>
<keyword evidence="2" id="KW-1185">Reference proteome</keyword>
<accession>A0A0M0H3R0</accession>
<protein>
    <submittedName>
        <fullName evidence="1">Uncharacterized protein</fullName>
    </submittedName>
</protein>
<gene>
    <name evidence="1" type="ORF">AF333_15755</name>
</gene>
<dbReference type="Proteomes" id="UP000037269">
    <property type="component" value="Unassembled WGS sequence"/>
</dbReference>
<proteinExistence type="predicted"/>
<reference evidence="1 2" key="1">
    <citation type="submission" date="2015-07" db="EMBL/GenBank/DDBJ databases">
        <title>Fjat-14205 dsm 2895.</title>
        <authorList>
            <person name="Liu B."/>
            <person name="Wang J."/>
            <person name="Zhu Y."/>
            <person name="Liu G."/>
            <person name="Chen Q."/>
            <person name="Chen Z."/>
            <person name="Lan J."/>
            <person name="Che J."/>
            <person name="Ge C."/>
            <person name="Shi H."/>
            <person name="Pan Z."/>
            <person name="Liu X."/>
        </authorList>
    </citation>
    <scope>NUCLEOTIDE SEQUENCE [LARGE SCALE GENOMIC DNA]</scope>
    <source>
        <strain evidence="1 2">DSM 2895</strain>
    </source>
</reference>
<comment type="caution">
    <text evidence="1">The sequence shown here is derived from an EMBL/GenBank/DDBJ whole genome shotgun (WGS) entry which is preliminary data.</text>
</comment>
<dbReference type="GeneID" id="87589484"/>
<sequence>MRKRAKKWMKKSLLLCNQKRVRDSVLGRQWYMDQQALAPLLVYAWDHLNEFGYVDALTGEYIKQPIDQEDE</sequence>
<dbReference type="RefSeq" id="WP_235496502.1">
    <property type="nucleotide sequence ID" value="NZ_LGUG01000004.1"/>
</dbReference>
<evidence type="ECO:0000313" key="2">
    <source>
        <dbReference type="Proteomes" id="UP000037269"/>
    </source>
</evidence>
<name>A0A0M0H3R0_ANEMI</name>
<dbReference type="PATRIC" id="fig|47500.9.peg.4612"/>
<evidence type="ECO:0000313" key="1">
    <source>
        <dbReference type="EMBL" id="KON96713.1"/>
    </source>
</evidence>
<dbReference type="EMBL" id="LGUG01000004">
    <property type="protein sequence ID" value="KON96713.1"/>
    <property type="molecule type" value="Genomic_DNA"/>
</dbReference>
<organism evidence="1 2">
    <name type="scientific">Aneurinibacillus migulanus</name>
    <name type="common">Bacillus migulanus</name>
    <dbReference type="NCBI Taxonomy" id="47500"/>
    <lineage>
        <taxon>Bacteria</taxon>
        <taxon>Bacillati</taxon>
        <taxon>Bacillota</taxon>
        <taxon>Bacilli</taxon>
        <taxon>Bacillales</taxon>
        <taxon>Paenibacillaceae</taxon>
        <taxon>Aneurinibacillus group</taxon>
        <taxon>Aneurinibacillus</taxon>
    </lineage>
</organism>